<keyword evidence="3" id="KW-1185">Reference proteome</keyword>
<dbReference type="Pfam" id="PF12697">
    <property type="entry name" value="Abhydrolase_6"/>
    <property type="match status" value="1"/>
</dbReference>
<dbReference type="PANTHER" id="PTHR37017:SF13">
    <property type="entry name" value="AB HYDROLASE-1 DOMAIN-CONTAINING PROTEIN"/>
    <property type="match status" value="1"/>
</dbReference>
<proteinExistence type="predicted"/>
<protein>
    <recommendedName>
        <fullName evidence="1">AB hydrolase-1 domain-containing protein</fullName>
    </recommendedName>
</protein>
<gene>
    <name evidence="2" type="ORF">PAECIP111802_03847</name>
</gene>
<sequence>MNPTVTEEQSLESIGFVFIHGAGLNSGIWKTVANQLEYPYLLVDFPQRQSPKAMRHHLTLHDYTTHIQKQIEAWKVKKFVIVAHSLGGIPALQIASAMQDRLAGFAAVGAAIPANGGSFLSIMPPAKRAMMHVLLRVFGTQPPESAIRSGLCNDLTAEQTEEIVRGFAPESIRVYTDRTEAPIPNAPKLYVKLTNDREFGLPQQDRIISHLAPDHVELLDAGHLPMLSKPNELHRALTDFLARI</sequence>
<dbReference type="InterPro" id="IPR052897">
    <property type="entry name" value="Sec-Metab_Biosynth_Hydrolase"/>
</dbReference>
<name>A0ABM8VKD7_9BACL</name>
<comment type="caution">
    <text evidence="2">The sequence shown here is derived from an EMBL/GenBank/DDBJ whole genome shotgun (WGS) entry which is preliminary data.</text>
</comment>
<organism evidence="2 3">
    <name type="scientific">Paenibacillus allorhizosphaerae</name>
    <dbReference type="NCBI Taxonomy" id="2849866"/>
    <lineage>
        <taxon>Bacteria</taxon>
        <taxon>Bacillati</taxon>
        <taxon>Bacillota</taxon>
        <taxon>Bacilli</taxon>
        <taxon>Bacillales</taxon>
        <taxon>Paenibacillaceae</taxon>
        <taxon>Paenibacillus</taxon>
    </lineage>
</organism>
<dbReference type="Proteomes" id="UP000730618">
    <property type="component" value="Unassembled WGS sequence"/>
</dbReference>
<evidence type="ECO:0000259" key="1">
    <source>
        <dbReference type="Pfam" id="PF12697"/>
    </source>
</evidence>
<feature type="domain" description="AB hydrolase-1" evidence="1">
    <location>
        <begin position="16"/>
        <end position="233"/>
    </location>
</feature>
<evidence type="ECO:0000313" key="2">
    <source>
        <dbReference type="EMBL" id="CAG7646850.1"/>
    </source>
</evidence>
<accession>A0ABM8VKD7</accession>
<dbReference type="EMBL" id="CAJVCE010000010">
    <property type="protein sequence ID" value="CAG7646850.1"/>
    <property type="molecule type" value="Genomic_DNA"/>
</dbReference>
<evidence type="ECO:0000313" key="3">
    <source>
        <dbReference type="Proteomes" id="UP000730618"/>
    </source>
</evidence>
<dbReference type="PANTHER" id="PTHR37017">
    <property type="entry name" value="AB HYDROLASE-1 DOMAIN-CONTAINING PROTEIN-RELATED"/>
    <property type="match status" value="1"/>
</dbReference>
<dbReference type="RefSeq" id="WP_218100135.1">
    <property type="nucleotide sequence ID" value="NZ_CAJVCE010000010.1"/>
</dbReference>
<reference evidence="2 3" key="1">
    <citation type="submission" date="2021-06" db="EMBL/GenBank/DDBJ databases">
        <authorList>
            <person name="Criscuolo A."/>
        </authorList>
    </citation>
    <scope>NUCLEOTIDE SEQUENCE [LARGE SCALE GENOMIC DNA]</scope>
    <source>
        <strain evidence="3">CIP 111802</strain>
    </source>
</reference>
<dbReference type="InterPro" id="IPR000073">
    <property type="entry name" value="AB_hydrolase_1"/>
</dbReference>